<keyword evidence="1" id="KW-0051">Antiviral defense</keyword>
<dbReference type="AlphaFoldDB" id="A0A221KAY3"/>
<evidence type="ECO:0000313" key="2">
    <source>
        <dbReference type="EMBL" id="ASM76181.1"/>
    </source>
</evidence>
<dbReference type="InterPro" id="IPR021124">
    <property type="entry name" value="CRISPR-assoc_prot_Cas5"/>
</dbReference>
<dbReference type="CDD" id="cd09756">
    <property type="entry name" value="Cas5_I-E"/>
    <property type="match status" value="1"/>
</dbReference>
<reference evidence="2 3" key="1">
    <citation type="submission" date="2017-07" db="EMBL/GenBank/DDBJ databases">
        <title>Complete Genome Sequence of the cosmetic ferment Vitreoscilla filiformis (ATCC15551).</title>
        <authorList>
            <person name="Contreras S."/>
            <person name="Sagory-Zalkind P."/>
            <person name="Blanquart H."/>
            <person name="Iltis A."/>
            <person name="Morand S.C."/>
        </authorList>
    </citation>
    <scope>NUCLEOTIDE SEQUENCE [LARGE SCALE GENOMIC DNA]</scope>
    <source>
        <strain evidence="2 3">ATCC 15551</strain>
    </source>
</reference>
<keyword evidence="3" id="KW-1185">Reference proteome</keyword>
<dbReference type="InterPro" id="IPR013422">
    <property type="entry name" value="CRISPR-assoc_prot_Cas5_N"/>
</dbReference>
<dbReference type="NCBIfam" id="TIGR02593">
    <property type="entry name" value="CRISPR_cas5"/>
    <property type="match status" value="1"/>
</dbReference>
<dbReference type="NCBIfam" id="TIGR01868">
    <property type="entry name" value="casD_Cas5e"/>
    <property type="match status" value="1"/>
</dbReference>
<gene>
    <name evidence="2" type="ORF">VITFI_CDS0402</name>
</gene>
<dbReference type="KEGG" id="vff:VITFI_CDS0402"/>
<dbReference type="Pfam" id="PF09704">
    <property type="entry name" value="Cas_Cas5d"/>
    <property type="match status" value="1"/>
</dbReference>
<organism evidence="2 3">
    <name type="scientific">Vitreoscilla filiformis</name>
    <dbReference type="NCBI Taxonomy" id="63"/>
    <lineage>
        <taxon>Bacteria</taxon>
        <taxon>Pseudomonadati</taxon>
        <taxon>Pseudomonadota</taxon>
        <taxon>Betaproteobacteria</taxon>
        <taxon>Neisseriales</taxon>
        <taxon>Neisseriaceae</taxon>
        <taxon>Vitreoscilla</taxon>
    </lineage>
</organism>
<dbReference type="GO" id="GO:0043571">
    <property type="term" value="P:maintenance of CRISPR repeat elements"/>
    <property type="evidence" value="ECO:0007669"/>
    <property type="project" value="InterPro"/>
</dbReference>
<dbReference type="EMBL" id="CP022423">
    <property type="protein sequence ID" value="ASM76181.1"/>
    <property type="molecule type" value="Genomic_DNA"/>
</dbReference>
<evidence type="ECO:0000256" key="1">
    <source>
        <dbReference type="ARBA" id="ARBA00023118"/>
    </source>
</evidence>
<dbReference type="GO" id="GO:0051607">
    <property type="term" value="P:defense response to virus"/>
    <property type="evidence" value="ECO:0007669"/>
    <property type="project" value="UniProtKB-KW"/>
</dbReference>
<dbReference type="Proteomes" id="UP000199729">
    <property type="component" value="Chromosome"/>
</dbReference>
<evidence type="ECO:0000313" key="3">
    <source>
        <dbReference type="Proteomes" id="UP000199729"/>
    </source>
</evidence>
<dbReference type="InterPro" id="IPR010147">
    <property type="entry name" value="CRISPR-assoc_prot_CasD"/>
</dbReference>
<name>A0A221KAY3_VITFI</name>
<proteinExistence type="predicted"/>
<protein>
    <submittedName>
        <fullName evidence="2">CRISPR-associated protein Cas5</fullName>
    </submittedName>
</protein>
<dbReference type="Gene3D" id="3.30.70.2660">
    <property type="match status" value="1"/>
</dbReference>
<dbReference type="GO" id="GO:0003723">
    <property type="term" value="F:RNA binding"/>
    <property type="evidence" value="ECO:0007669"/>
    <property type="project" value="InterPro"/>
</dbReference>
<accession>A0A221KAY3</accession>
<sequence>MSAMDFLVFQLQAPMASWGEAAVGEYRGSAPHPGQSALVGLLGAALGLDRADEAAHAALRDGYGFAVGVLGAQGDGRLLRDYHTAQVPPRSALKGRPHATRRDELAMPKRELGTILSTRDYRQNVHYLIAVALREGATAPHTLAALAQALRTPRFHLYLGRKTCAPAAPLWPQVVEAASAHAAMQVFGERFEAQRQQAQAATQAARPQRWVPEVLEPLPSLTRLHFDAHIPAGVPAWLNVPRKDRLMSRRGWQFGDRTEFTAWLAEEEPPCS</sequence>